<accession>A0AA41YMN0</accession>
<evidence type="ECO:0000313" key="1">
    <source>
        <dbReference type="EMBL" id="MCW3475530.1"/>
    </source>
</evidence>
<reference evidence="1" key="2">
    <citation type="submission" date="2022-10" db="EMBL/GenBank/DDBJ databases">
        <authorList>
            <person name="Trinh H.N."/>
        </authorList>
    </citation>
    <scope>NUCLEOTIDE SEQUENCE</scope>
    <source>
        <strain evidence="1">RN2-1</strain>
    </source>
</reference>
<dbReference type="Gene3D" id="3.30.70.1520">
    <property type="entry name" value="Heterotetrameric sarcosine oxidase"/>
    <property type="match status" value="1"/>
</dbReference>
<dbReference type="Gene3D" id="3.30.1360.120">
    <property type="entry name" value="Probable tRNA modification gtpase trme, domain 1"/>
    <property type="match status" value="1"/>
</dbReference>
<dbReference type="SUPFAM" id="SSF103025">
    <property type="entry name" value="Folate-binding domain"/>
    <property type="match status" value="1"/>
</dbReference>
<sequence length="197" mass="20509">MSAPEPVSPLARHLTAGRYGAPGDAPVYISERQCVLVQLFARKGRGDDVASAMQAGFDLQLPSPGNAASAGEITALWIQPDAWMLVAPRGSEGALAARIKAACGDAGSVVDQTHGRTVLHISGRRAAWVLAKLCRVDLHPSAFGPGRVAVTPVADLACVLHHSDAAPGFDLIVFSSYAVSFLESLTHAALETGYDVA</sequence>
<keyword evidence="2" id="KW-1185">Reference proteome</keyword>
<comment type="caution">
    <text evidence="1">The sequence shown here is derived from an EMBL/GenBank/DDBJ whole genome shotgun (WGS) entry which is preliminary data.</text>
</comment>
<proteinExistence type="predicted"/>
<evidence type="ECO:0000313" key="2">
    <source>
        <dbReference type="Proteomes" id="UP001165679"/>
    </source>
</evidence>
<dbReference type="AlphaFoldDB" id="A0AA41YMN0"/>
<dbReference type="Proteomes" id="UP001165679">
    <property type="component" value="Unassembled WGS sequence"/>
</dbReference>
<dbReference type="Pfam" id="PF04268">
    <property type="entry name" value="SoxG"/>
    <property type="match status" value="1"/>
</dbReference>
<name>A0AA41YMN0_9PROT</name>
<dbReference type="RefSeq" id="WP_264714245.1">
    <property type="nucleotide sequence ID" value="NZ_JAPDNT010000009.1"/>
</dbReference>
<dbReference type="EMBL" id="JAPDNT010000009">
    <property type="protein sequence ID" value="MCW3475530.1"/>
    <property type="molecule type" value="Genomic_DNA"/>
</dbReference>
<dbReference type="InterPro" id="IPR007375">
    <property type="entry name" value="SoxG"/>
</dbReference>
<dbReference type="InterPro" id="IPR027266">
    <property type="entry name" value="TrmE/GcvT-like"/>
</dbReference>
<evidence type="ECO:0008006" key="3">
    <source>
        <dbReference type="Google" id="ProtNLM"/>
    </source>
</evidence>
<protein>
    <recommendedName>
        <fullName evidence="3">Sarcosine oxidase subunit gamma</fullName>
    </recommendedName>
</protein>
<reference evidence="1" key="1">
    <citation type="submission" date="2022-09" db="EMBL/GenBank/DDBJ databases">
        <title>Rhodovastum sp. nov. RN2-1 isolated from soil in Seongnam, South Korea.</title>
        <authorList>
            <person name="Le N.T."/>
        </authorList>
    </citation>
    <scope>NUCLEOTIDE SEQUENCE</scope>
    <source>
        <strain evidence="1">RN2-1</strain>
    </source>
</reference>
<organism evidence="1 2">
    <name type="scientific">Limobrevibacterium gyesilva</name>
    <dbReference type="NCBI Taxonomy" id="2991712"/>
    <lineage>
        <taxon>Bacteria</taxon>
        <taxon>Pseudomonadati</taxon>
        <taxon>Pseudomonadota</taxon>
        <taxon>Alphaproteobacteria</taxon>
        <taxon>Acetobacterales</taxon>
        <taxon>Acetobacteraceae</taxon>
        <taxon>Limobrevibacterium</taxon>
    </lineage>
</organism>
<gene>
    <name evidence="1" type="ORF">OL599_13180</name>
</gene>